<evidence type="ECO:0000256" key="4">
    <source>
        <dbReference type="PIRSR" id="PIRSR005211-1"/>
    </source>
</evidence>
<dbReference type="OrthoDB" id="247542at2759"/>
<dbReference type="PANTHER" id="PTHR10794">
    <property type="entry name" value="ABHYDROLASE DOMAIN-CONTAINING PROTEIN"/>
    <property type="match status" value="1"/>
</dbReference>
<keyword evidence="8" id="KW-1185">Reference proteome</keyword>
<keyword evidence="2" id="KW-0719">Serine esterase</keyword>
<name>A0A6A4L7X9_9ERIC</name>
<dbReference type="GO" id="GO:0034338">
    <property type="term" value="F:short-chain carboxylesterase activity"/>
    <property type="evidence" value="ECO:0007669"/>
    <property type="project" value="TreeGrafter"/>
</dbReference>
<dbReference type="SUPFAM" id="SSF53474">
    <property type="entry name" value="alpha/beta-Hydrolases"/>
    <property type="match status" value="1"/>
</dbReference>
<dbReference type="Pfam" id="PF00561">
    <property type="entry name" value="Abhydrolase_1"/>
    <property type="match status" value="1"/>
</dbReference>
<dbReference type="InterPro" id="IPR000073">
    <property type="entry name" value="AB_hydrolase_1"/>
</dbReference>
<dbReference type="PANTHER" id="PTHR10794:SF84">
    <property type="entry name" value="ESTERASE_LIPASE_THIOESTERASE FAMILY PROTEIN"/>
    <property type="match status" value="1"/>
</dbReference>
<feature type="non-terminal residue" evidence="7">
    <location>
        <position position="1"/>
    </location>
</feature>
<reference evidence="7 8" key="1">
    <citation type="journal article" date="2019" name="Genome Biol. Evol.">
        <title>The Rhododendron genome and chromosomal organization provide insight into shared whole-genome duplications across the heath family (Ericaceae).</title>
        <authorList>
            <person name="Soza V.L."/>
            <person name="Lindsley D."/>
            <person name="Waalkes A."/>
            <person name="Ramage E."/>
            <person name="Patwardhan R.P."/>
            <person name="Burton J.N."/>
            <person name="Adey A."/>
            <person name="Kumar A."/>
            <person name="Qiu R."/>
            <person name="Shendure J."/>
            <person name="Hall B."/>
        </authorList>
    </citation>
    <scope>NUCLEOTIDE SEQUENCE [LARGE SCALE GENOMIC DNA]</scope>
    <source>
        <strain evidence="7">RSF 1966-606</strain>
    </source>
</reference>
<dbReference type="EMBL" id="QEFC01002468">
    <property type="protein sequence ID" value="KAE9451911.1"/>
    <property type="molecule type" value="Genomic_DNA"/>
</dbReference>
<dbReference type="PROSITE" id="PS01133">
    <property type="entry name" value="UPF0017"/>
    <property type="match status" value="1"/>
</dbReference>
<evidence type="ECO:0000256" key="5">
    <source>
        <dbReference type="SAM" id="MobiDB-lite"/>
    </source>
</evidence>
<feature type="active site" description="Charge relay system" evidence="4">
    <location>
        <position position="412"/>
    </location>
</feature>
<feature type="domain" description="AB hydrolase-1" evidence="6">
    <location>
        <begin position="121"/>
        <end position="413"/>
    </location>
</feature>
<evidence type="ECO:0000313" key="8">
    <source>
        <dbReference type="Proteomes" id="UP000428333"/>
    </source>
</evidence>
<dbReference type="PIRSF" id="PIRSF005211">
    <property type="entry name" value="Ab_hydro_YheT"/>
    <property type="match status" value="1"/>
</dbReference>
<keyword evidence="3" id="KW-0378">Hydrolase</keyword>
<dbReference type="InterPro" id="IPR000952">
    <property type="entry name" value="AB_hydrolase_4_CS"/>
</dbReference>
<organism evidence="7 8">
    <name type="scientific">Rhododendron williamsianum</name>
    <dbReference type="NCBI Taxonomy" id="262921"/>
    <lineage>
        <taxon>Eukaryota</taxon>
        <taxon>Viridiplantae</taxon>
        <taxon>Streptophyta</taxon>
        <taxon>Embryophyta</taxon>
        <taxon>Tracheophyta</taxon>
        <taxon>Spermatophyta</taxon>
        <taxon>Magnoliopsida</taxon>
        <taxon>eudicotyledons</taxon>
        <taxon>Gunneridae</taxon>
        <taxon>Pentapetalae</taxon>
        <taxon>asterids</taxon>
        <taxon>Ericales</taxon>
        <taxon>Ericaceae</taxon>
        <taxon>Ericoideae</taxon>
        <taxon>Rhodoreae</taxon>
        <taxon>Rhododendron</taxon>
    </lineage>
</organism>
<evidence type="ECO:0000256" key="1">
    <source>
        <dbReference type="ARBA" id="ARBA00010884"/>
    </source>
</evidence>
<comment type="caution">
    <text evidence="7">The sequence shown here is derived from an EMBL/GenBank/DDBJ whole genome shotgun (WGS) entry which is preliminary data.</text>
</comment>
<dbReference type="AlphaFoldDB" id="A0A6A4L7X9"/>
<proteinExistence type="inferred from homology"/>
<feature type="active site" description="Charge relay system" evidence="4">
    <location>
        <position position="248"/>
    </location>
</feature>
<comment type="similarity">
    <text evidence="1">Belongs to the AB hydrolase superfamily. AB hydrolase 4 family.</text>
</comment>
<dbReference type="InterPro" id="IPR050960">
    <property type="entry name" value="AB_hydrolase_4_sf"/>
</dbReference>
<dbReference type="InterPro" id="IPR012020">
    <property type="entry name" value="ABHD4"/>
</dbReference>
<sequence length="468" mass="51301">MSRASVGSTSPLTSFRLIPTRTSLHATTNAAVAMPDDRRPHPSLEVVGGSSFLPAFKTLNRPYHPYPIVGWNCHVETIFAAFFRSRPAVRFRRQCLRTKDDGAVALDWVAGDDRLLTESSPVLILLPGLTGGSDDTYVRHMLVRARNNGWRVVIFNSRGCGGSPVTTPQAVSILILPILWAWKSKVIASICQVMQFECSEAFSYFVVYLTALADVQFYSASFLEDLCEVVAHVATRYPNANLYAVGWSLGANILVRYLGQESHSCPLSGAVSLCNPFNLVIADEDFRKGFNIVYDKALASALCKIFKKHALLFEEMEGEYNIQLAANAKSVREFDEGLTRVSFGFKSVDEYYSNSSSSDSIKHVRTPLLCIQAANDPIAPSRGIPRKDIQNHVLLCQENPNCLLIVTPKGGHLGWVAGAEAPHGAPWTDPLVMDFLQHLEKTGSGTSESCGKSDSAMQNAESLHGVEV</sequence>
<feature type="region of interest" description="Disordered" evidence="5">
    <location>
        <begin position="443"/>
        <end position="468"/>
    </location>
</feature>
<accession>A0A6A4L7X9</accession>
<dbReference type="GO" id="GO:0047372">
    <property type="term" value="F:monoacylglycerol lipase activity"/>
    <property type="evidence" value="ECO:0007669"/>
    <property type="project" value="TreeGrafter"/>
</dbReference>
<dbReference type="InterPro" id="IPR029058">
    <property type="entry name" value="AB_hydrolase_fold"/>
</dbReference>
<evidence type="ECO:0000256" key="2">
    <source>
        <dbReference type="ARBA" id="ARBA00022487"/>
    </source>
</evidence>
<evidence type="ECO:0000259" key="6">
    <source>
        <dbReference type="Pfam" id="PF00561"/>
    </source>
</evidence>
<protein>
    <recommendedName>
        <fullName evidence="6">AB hydrolase-1 domain-containing protein</fullName>
    </recommendedName>
</protein>
<feature type="compositionally biased region" description="Polar residues" evidence="5">
    <location>
        <begin position="443"/>
        <end position="461"/>
    </location>
</feature>
<dbReference type="Proteomes" id="UP000428333">
    <property type="component" value="Linkage Group LG09"/>
</dbReference>
<evidence type="ECO:0000313" key="7">
    <source>
        <dbReference type="EMBL" id="KAE9451911.1"/>
    </source>
</evidence>
<evidence type="ECO:0000256" key="3">
    <source>
        <dbReference type="ARBA" id="ARBA00022801"/>
    </source>
</evidence>
<dbReference type="Gene3D" id="3.40.50.1820">
    <property type="entry name" value="alpha/beta hydrolase"/>
    <property type="match status" value="1"/>
</dbReference>
<gene>
    <name evidence="7" type="ORF">C3L33_16198</name>
</gene>
<feature type="active site" description="Charge relay system" evidence="4">
    <location>
        <position position="376"/>
    </location>
</feature>